<dbReference type="InterPro" id="IPR011598">
    <property type="entry name" value="bHLH_dom"/>
</dbReference>
<dbReference type="GO" id="GO:0005634">
    <property type="term" value="C:nucleus"/>
    <property type="evidence" value="ECO:0007669"/>
    <property type="project" value="UniProtKB-SubCell"/>
</dbReference>
<keyword evidence="4" id="KW-0804">Transcription</keyword>
<evidence type="ECO:0000259" key="6">
    <source>
        <dbReference type="PROSITE" id="PS50888"/>
    </source>
</evidence>
<evidence type="ECO:0000313" key="8">
    <source>
        <dbReference type="Proteomes" id="UP000198287"/>
    </source>
</evidence>
<keyword evidence="5" id="KW-0539">Nucleus</keyword>
<dbReference type="OrthoDB" id="10029128at2759"/>
<sequence>METERAIRRNVANLNERRRMHSINDGFDVLRNYLPGQGRENLSKAAVLQQTAELVAQLLEERNAVANNDTYGVVKQDRDEMPVLIPQVRVPPGLESIPSIKRKVSKGTGNILQDLISSTVHVEKYAVPPNQIDQIRKIRTVEEIAKCSICLTEGKVLPLASPELEIFIDLAKNEMSFALFSWTLCCSSCQSTLQKLTKLQNEIDNIKMFSETFQVINHLEFHSAPPSPDHTELVDPLEDVCPQEEDKIDFLNLNQEDSNDDDFLEDSEDINEDIDVKPLLVGTEVDVDSDMPIIIKNCVSISSQSVLENLVGSDDSGNQNSKR</sequence>
<feature type="domain" description="BHLH" evidence="6">
    <location>
        <begin position="7"/>
        <end position="58"/>
    </location>
</feature>
<dbReference type="InterPro" id="IPR052207">
    <property type="entry name" value="Max-like/E-box_TFs"/>
</dbReference>
<dbReference type="PANTHER" id="PTHR15741">
    <property type="entry name" value="BASIC HELIX-LOOP-HELIX ZIP TRANSCRIPTION FACTOR"/>
    <property type="match status" value="1"/>
</dbReference>
<dbReference type="EMBL" id="LNIX01000041">
    <property type="protein sequence ID" value="OXA39080.1"/>
    <property type="molecule type" value="Genomic_DNA"/>
</dbReference>
<organism evidence="7 8">
    <name type="scientific">Folsomia candida</name>
    <name type="common">Springtail</name>
    <dbReference type="NCBI Taxonomy" id="158441"/>
    <lineage>
        <taxon>Eukaryota</taxon>
        <taxon>Metazoa</taxon>
        <taxon>Ecdysozoa</taxon>
        <taxon>Arthropoda</taxon>
        <taxon>Hexapoda</taxon>
        <taxon>Collembola</taxon>
        <taxon>Entomobryomorpha</taxon>
        <taxon>Isotomoidea</taxon>
        <taxon>Isotomidae</taxon>
        <taxon>Proisotominae</taxon>
        <taxon>Folsomia</taxon>
    </lineage>
</organism>
<dbReference type="SMART" id="SM00353">
    <property type="entry name" value="HLH"/>
    <property type="match status" value="1"/>
</dbReference>
<dbReference type="AlphaFoldDB" id="A0A226D1Y4"/>
<proteinExistence type="predicted"/>
<evidence type="ECO:0000256" key="5">
    <source>
        <dbReference type="ARBA" id="ARBA00023242"/>
    </source>
</evidence>
<evidence type="ECO:0000313" key="7">
    <source>
        <dbReference type="EMBL" id="OXA39080.1"/>
    </source>
</evidence>
<dbReference type="SUPFAM" id="SSF47459">
    <property type="entry name" value="HLH, helix-loop-helix DNA-binding domain"/>
    <property type="match status" value="1"/>
</dbReference>
<comment type="caution">
    <text evidence="7">The sequence shown here is derived from an EMBL/GenBank/DDBJ whole genome shotgun (WGS) entry which is preliminary data.</text>
</comment>
<evidence type="ECO:0000256" key="4">
    <source>
        <dbReference type="ARBA" id="ARBA00023163"/>
    </source>
</evidence>
<dbReference type="PROSITE" id="PS50888">
    <property type="entry name" value="BHLH"/>
    <property type="match status" value="1"/>
</dbReference>
<dbReference type="GO" id="GO:0046983">
    <property type="term" value="F:protein dimerization activity"/>
    <property type="evidence" value="ECO:0007669"/>
    <property type="project" value="InterPro"/>
</dbReference>
<comment type="subcellular location">
    <subcellularLocation>
        <location evidence="1">Nucleus</location>
    </subcellularLocation>
</comment>
<dbReference type="Proteomes" id="UP000198287">
    <property type="component" value="Unassembled WGS sequence"/>
</dbReference>
<dbReference type="Gene3D" id="4.10.280.10">
    <property type="entry name" value="Helix-loop-helix DNA-binding domain"/>
    <property type="match status" value="1"/>
</dbReference>
<evidence type="ECO:0000256" key="2">
    <source>
        <dbReference type="ARBA" id="ARBA00023015"/>
    </source>
</evidence>
<keyword evidence="2" id="KW-0805">Transcription regulation</keyword>
<reference evidence="7 8" key="1">
    <citation type="submission" date="2015-12" db="EMBL/GenBank/DDBJ databases">
        <title>The genome of Folsomia candida.</title>
        <authorList>
            <person name="Faddeeva A."/>
            <person name="Derks M.F."/>
            <person name="Anvar Y."/>
            <person name="Smit S."/>
            <person name="Van Straalen N."/>
            <person name="Roelofs D."/>
        </authorList>
    </citation>
    <scope>NUCLEOTIDE SEQUENCE [LARGE SCALE GENOMIC DNA]</scope>
    <source>
        <strain evidence="7 8">VU population</strain>
        <tissue evidence="7">Whole body</tissue>
    </source>
</reference>
<dbReference type="PANTHER" id="PTHR15741:SF27">
    <property type="entry name" value="TRANSCRIPTION FACTOR AP-4"/>
    <property type="match status" value="1"/>
</dbReference>
<dbReference type="GO" id="GO:0000981">
    <property type="term" value="F:DNA-binding transcription factor activity, RNA polymerase II-specific"/>
    <property type="evidence" value="ECO:0007669"/>
    <property type="project" value="TreeGrafter"/>
</dbReference>
<keyword evidence="3" id="KW-0238">DNA-binding</keyword>
<protein>
    <submittedName>
        <fullName evidence="7">Helix-loop-helix protein 11</fullName>
    </submittedName>
</protein>
<evidence type="ECO:0000256" key="3">
    <source>
        <dbReference type="ARBA" id="ARBA00023125"/>
    </source>
</evidence>
<dbReference type="InterPro" id="IPR036638">
    <property type="entry name" value="HLH_DNA-bd_sf"/>
</dbReference>
<keyword evidence="8" id="KW-1185">Reference proteome</keyword>
<gene>
    <name evidence="7" type="ORF">Fcan01_26212</name>
</gene>
<evidence type="ECO:0000256" key="1">
    <source>
        <dbReference type="ARBA" id="ARBA00004123"/>
    </source>
</evidence>
<dbReference type="GO" id="GO:0000978">
    <property type="term" value="F:RNA polymerase II cis-regulatory region sequence-specific DNA binding"/>
    <property type="evidence" value="ECO:0007669"/>
    <property type="project" value="TreeGrafter"/>
</dbReference>
<name>A0A226D1Y4_FOLCA</name>
<dbReference type="Pfam" id="PF00010">
    <property type="entry name" value="HLH"/>
    <property type="match status" value="1"/>
</dbReference>
<accession>A0A226D1Y4</accession>